<dbReference type="PROSITE" id="PS00194">
    <property type="entry name" value="THIOREDOXIN_1"/>
    <property type="match status" value="1"/>
</dbReference>
<keyword evidence="3 9" id="KW-0732">Signal</keyword>
<dbReference type="Pfam" id="PF01323">
    <property type="entry name" value="DSBA"/>
    <property type="match status" value="1"/>
</dbReference>
<evidence type="ECO:0000256" key="4">
    <source>
        <dbReference type="ARBA" id="ARBA00022764"/>
    </source>
</evidence>
<evidence type="ECO:0000256" key="2">
    <source>
        <dbReference type="ARBA" id="ARBA00005791"/>
    </source>
</evidence>
<dbReference type="InterPro" id="IPR017937">
    <property type="entry name" value="Thioredoxin_CS"/>
</dbReference>
<dbReference type="GO" id="GO:0042597">
    <property type="term" value="C:periplasmic space"/>
    <property type="evidence" value="ECO:0007669"/>
    <property type="project" value="UniProtKB-SubCell"/>
</dbReference>
<feature type="disulfide bond" description="Redox-active" evidence="8">
    <location>
        <begin position="49"/>
        <end position="52"/>
    </location>
</feature>
<evidence type="ECO:0000256" key="9">
    <source>
        <dbReference type="SAM" id="SignalP"/>
    </source>
</evidence>
<evidence type="ECO:0000256" key="6">
    <source>
        <dbReference type="ARBA" id="ARBA00023284"/>
    </source>
</evidence>
<dbReference type="CDD" id="cd03019">
    <property type="entry name" value="DsbA_DsbA"/>
    <property type="match status" value="1"/>
</dbReference>
<organism evidence="11 12">
    <name type="scientific">Proteus penneri</name>
    <dbReference type="NCBI Taxonomy" id="102862"/>
    <lineage>
        <taxon>Bacteria</taxon>
        <taxon>Pseudomonadati</taxon>
        <taxon>Pseudomonadota</taxon>
        <taxon>Gammaproteobacteria</taxon>
        <taxon>Enterobacterales</taxon>
        <taxon>Morganellaceae</taxon>
        <taxon>Proteus</taxon>
    </lineage>
</organism>
<feature type="domain" description="Thioredoxin" evidence="10">
    <location>
        <begin position="6"/>
        <end position="136"/>
    </location>
</feature>
<comment type="similarity">
    <text evidence="2">Belongs to the thioredoxin family. DsbA subfamily.</text>
</comment>
<dbReference type="InterPro" id="IPR013766">
    <property type="entry name" value="Thioredoxin_domain"/>
</dbReference>
<dbReference type="PIRSF" id="PIRSF001488">
    <property type="entry name" value="Tdi_protein"/>
    <property type="match status" value="1"/>
</dbReference>
<dbReference type="SUPFAM" id="SSF52833">
    <property type="entry name" value="Thioredoxin-like"/>
    <property type="match status" value="1"/>
</dbReference>
<dbReference type="EMBL" id="CVRY01000007">
    <property type="protein sequence ID" value="CRL64787.1"/>
    <property type="molecule type" value="Genomic_DNA"/>
</dbReference>
<dbReference type="Proteomes" id="UP000183920">
    <property type="component" value="Unassembled WGS sequence"/>
</dbReference>
<dbReference type="InterPro" id="IPR023205">
    <property type="entry name" value="DsbA/DsbL"/>
</dbReference>
<dbReference type="RefSeq" id="WP_072064797.1">
    <property type="nucleotide sequence ID" value="NZ_CAXOKO010000004.1"/>
</dbReference>
<evidence type="ECO:0000259" key="10">
    <source>
        <dbReference type="PROSITE" id="PS51352"/>
    </source>
</evidence>
<evidence type="ECO:0000256" key="3">
    <source>
        <dbReference type="ARBA" id="ARBA00022729"/>
    </source>
</evidence>
<dbReference type="PANTHER" id="PTHR35891:SF2">
    <property type="entry name" value="THIOL:DISULFIDE INTERCHANGE PROTEIN DSBA"/>
    <property type="match status" value="1"/>
</dbReference>
<accession>A0A0G4QFP0</accession>
<evidence type="ECO:0000256" key="7">
    <source>
        <dbReference type="PIRNR" id="PIRNR001488"/>
    </source>
</evidence>
<name>A0A0G4QFP0_9GAMM</name>
<dbReference type="AlphaFoldDB" id="A0A0G4QFP0"/>
<evidence type="ECO:0000256" key="5">
    <source>
        <dbReference type="ARBA" id="ARBA00023157"/>
    </source>
</evidence>
<evidence type="ECO:0000256" key="1">
    <source>
        <dbReference type="ARBA" id="ARBA00004418"/>
    </source>
</evidence>
<dbReference type="InterPro" id="IPR050824">
    <property type="entry name" value="Thiol_disulfide_DsbA"/>
</dbReference>
<dbReference type="Gene3D" id="3.40.30.10">
    <property type="entry name" value="Glutaredoxin"/>
    <property type="match status" value="1"/>
</dbReference>
<dbReference type="InterPro" id="IPR036249">
    <property type="entry name" value="Thioredoxin-like_sf"/>
</dbReference>
<evidence type="ECO:0000256" key="8">
    <source>
        <dbReference type="PIRSR" id="PIRSR001488-1"/>
    </source>
</evidence>
<feature type="signal peptide" evidence="9">
    <location>
        <begin position="1"/>
        <end position="19"/>
    </location>
</feature>
<proteinExistence type="inferred from homology"/>
<feature type="chain" id="PRO_5005196120" description="Thiol:disulfide interchange protein" evidence="9">
    <location>
        <begin position="20"/>
        <end position="207"/>
    </location>
</feature>
<comment type="subcellular location">
    <subcellularLocation>
        <location evidence="1 7">Periplasm</location>
    </subcellularLocation>
</comment>
<evidence type="ECO:0000313" key="12">
    <source>
        <dbReference type="Proteomes" id="UP000183920"/>
    </source>
</evidence>
<dbReference type="PANTHER" id="PTHR35891">
    <property type="entry name" value="THIOL:DISULFIDE INTERCHANGE PROTEIN DSBA"/>
    <property type="match status" value="1"/>
</dbReference>
<dbReference type="InterPro" id="IPR001853">
    <property type="entry name" value="DSBA-like_thioredoxin_dom"/>
</dbReference>
<sequence precursor="true">MKKIWLALASMVLAFSVSAADISEGKQYTNLSKPVAAAPDVVEFFSFYCPHCYQFSEVYKVNSTVEKNAPENTNVVRYHVDFLGPLGKDLTRSWAVAMALGVEDQVSPVLFKGIQETQSIRSVDDIRNAFIKAGVKGEDYDAAMNSFVVNSLVSQQQNAVADFQINGVPAMIIGGKYKMKNDGISAKSPEEYAKTYSDIVNQLLLKK</sequence>
<keyword evidence="6" id="KW-0676">Redox-active center</keyword>
<keyword evidence="4 7" id="KW-0574">Periplasm</keyword>
<reference evidence="12" key="1">
    <citation type="submission" date="2015-06" db="EMBL/GenBank/DDBJ databases">
        <authorList>
            <person name="Urmite Genomes"/>
        </authorList>
    </citation>
    <scope>NUCLEOTIDE SEQUENCE [LARGE SCALE GENOMIC DNA]</scope>
    <source>
        <strain evidence="12">CSUR P1867</strain>
    </source>
</reference>
<dbReference type="NCBIfam" id="NF008198">
    <property type="entry name" value="PRK10954.1"/>
    <property type="match status" value="1"/>
</dbReference>
<dbReference type="PROSITE" id="PS51352">
    <property type="entry name" value="THIOREDOXIN_2"/>
    <property type="match status" value="1"/>
</dbReference>
<keyword evidence="5 7" id="KW-1015">Disulfide bond</keyword>
<gene>
    <name evidence="11" type="primary">dsbA</name>
    <name evidence="11" type="ORF">BN1804_03167</name>
</gene>
<protein>
    <recommendedName>
        <fullName evidence="7">Thiol:disulfide interchange protein</fullName>
    </recommendedName>
</protein>
<dbReference type="GO" id="GO:0015036">
    <property type="term" value="F:disulfide oxidoreductase activity"/>
    <property type="evidence" value="ECO:0007669"/>
    <property type="project" value="UniProtKB-ARBA"/>
</dbReference>
<evidence type="ECO:0000313" key="11">
    <source>
        <dbReference type="EMBL" id="CRL64787.1"/>
    </source>
</evidence>